<sequence length="259" mass="26896">MYLEKFSLRGRKALVTGGGRGIGAEIARALAEAGAEIVIVDIDGTAAEESATALRSSGYAAHHRQADLSDASTVEALAEDVTNSVGVIDVLVNNAGIVIVADPLETSAADWKRTMEVNSDAVFYCTKAFGNRMKKKGSGSIVNIGSLAGIVATRPQNPVAYATSKGAVHMMTKSLAVALAPHGVRVNAVAPSYVASAMIDPEKASGEFAEWYRVWMDMTPMGRLGQPEEVASAVLFLASDAASFCTGAILPVDGGYGSI</sequence>
<dbReference type="PRINTS" id="PR00081">
    <property type="entry name" value="GDHRDH"/>
</dbReference>
<dbReference type="InterPro" id="IPR002347">
    <property type="entry name" value="SDR_fam"/>
</dbReference>
<gene>
    <name evidence="3" type="ORF">CDQ92_11585</name>
</gene>
<dbReference type="Pfam" id="PF13561">
    <property type="entry name" value="adh_short_C2"/>
    <property type="match status" value="1"/>
</dbReference>
<dbReference type="PANTHER" id="PTHR42760:SF115">
    <property type="entry name" value="3-OXOACYL-[ACYL-CARRIER-PROTEIN] REDUCTASE FABG"/>
    <property type="match status" value="1"/>
</dbReference>
<keyword evidence="4" id="KW-1185">Reference proteome</keyword>
<keyword evidence="2" id="KW-0560">Oxidoreductase</keyword>
<dbReference type="InterPro" id="IPR036291">
    <property type="entry name" value="NAD(P)-bd_dom_sf"/>
</dbReference>
<dbReference type="PANTHER" id="PTHR42760">
    <property type="entry name" value="SHORT-CHAIN DEHYDROGENASES/REDUCTASES FAMILY MEMBER"/>
    <property type="match status" value="1"/>
</dbReference>
<evidence type="ECO:0000256" key="2">
    <source>
        <dbReference type="ARBA" id="ARBA00023002"/>
    </source>
</evidence>
<dbReference type="EMBL" id="NISK01000003">
    <property type="protein sequence ID" value="OWQ95467.1"/>
    <property type="molecule type" value="Genomic_DNA"/>
</dbReference>
<evidence type="ECO:0000313" key="3">
    <source>
        <dbReference type="EMBL" id="OWQ95467.1"/>
    </source>
</evidence>
<evidence type="ECO:0000256" key="1">
    <source>
        <dbReference type="ARBA" id="ARBA00006484"/>
    </source>
</evidence>
<evidence type="ECO:0000313" key="4">
    <source>
        <dbReference type="Proteomes" id="UP000197361"/>
    </source>
</evidence>
<protein>
    <submittedName>
        <fullName evidence="3">Short-chain dehydrogenase</fullName>
    </submittedName>
</protein>
<dbReference type="FunFam" id="3.40.50.720:FF:000084">
    <property type="entry name" value="Short-chain dehydrogenase reductase"/>
    <property type="match status" value="1"/>
</dbReference>
<accession>A0A246JR33</accession>
<comment type="similarity">
    <text evidence="1">Belongs to the short-chain dehydrogenases/reductases (SDR) family.</text>
</comment>
<comment type="caution">
    <text evidence="3">The sequence shown here is derived from an EMBL/GenBank/DDBJ whole genome shotgun (WGS) entry which is preliminary data.</text>
</comment>
<dbReference type="GO" id="GO:0016616">
    <property type="term" value="F:oxidoreductase activity, acting on the CH-OH group of donors, NAD or NADP as acceptor"/>
    <property type="evidence" value="ECO:0007669"/>
    <property type="project" value="TreeGrafter"/>
</dbReference>
<dbReference type="Gene3D" id="3.40.50.720">
    <property type="entry name" value="NAD(P)-binding Rossmann-like Domain"/>
    <property type="match status" value="1"/>
</dbReference>
<organism evidence="3 4">
    <name type="scientific">Sphingopyxis bauzanensis</name>
    <dbReference type="NCBI Taxonomy" id="651663"/>
    <lineage>
        <taxon>Bacteria</taxon>
        <taxon>Pseudomonadati</taxon>
        <taxon>Pseudomonadota</taxon>
        <taxon>Alphaproteobacteria</taxon>
        <taxon>Sphingomonadales</taxon>
        <taxon>Sphingomonadaceae</taxon>
        <taxon>Sphingopyxis</taxon>
    </lineage>
</organism>
<proteinExistence type="inferred from homology"/>
<dbReference type="RefSeq" id="WP_088441595.1">
    <property type="nucleotide sequence ID" value="NZ_BMMC01000009.1"/>
</dbReference>
<name>A0A246JR33_9SPHN</name>
<dbReference type="AlphaFoldDB" id="A0A246JR33"/>
<dbReference type="PRINTS" id="PR00080">
    <property type="entry name" value="SDRFAMILY"/>
</dbReference>
<dbReference type="Proteomes" id="UP000197361">
    <property type="component" value="Unassembled WGS sequence"/>
</dbReference>
<dbReference type="OrthoDB" id="5457012at2"/>
<dbReference type="NCBIfam" id="NF005559">
    <property type="entry name" value="PRK07231.1"/>
    <property type="match status" value="1"/>
</dbReference>
<reference evidence="3 4" key="1">
    <citation type="journal article" date="2010" name="Int. J. Syst. Evol. Microbiol.">
        <title>Sphingopyxis bauzanensis sp. nov., a psychrophilic bacterium isolated from soil.</title>
        <authorList>
            <person name="Zhang D.C."/>
            <person name="Liu H.C."/>
            <person name="Xin Y.H."/>
            <person name="Zhou Y.G."/>
            <person name="Schinner F."/>
            <person name="Margesin R."/>
        </authorList>
    </citation>
    <scope>NUCLEOTIDE SEQUENCE [LARGE SCALE GENOMIC DNA]</scope>
    <source>
        <strain evidence="3 4">DSM 22271</strain>
    </source>
</reference>
<dbReference type="SUPFAM" id="SSF51735">
    <property type="entry name" value="NAD(P)-binding Rossmann-fold domains"/>
    <property type="match status" value="1"/>
</dbReference>
<dbReference type="CDD" id="cd05233">
    <property type="entry name" value="SDR_c"/>
    <property type="match status" value="1"/>
</dbReference>